<keyword evidence="3 13" id="KW-0813">Transport</keyword>
<feature type="transmembrane region" description="Helical" evidence="13">
    <location>
        <begin position="95"/>
        <end position="119"/>
    </location>
</feature>
<dbReference type="PANTHER" id="PTHR30365:SF0">
    <property type="entry name" value="CYTOCHROME BD-I UBIQUINOL OXIDASE SUBUNIT 1"/>
    <property type="match status" value="1"/>
</dbReference>
<comment type="subcellular location">
    <subcellularLocation>
        <location evidence="1">Cell inner membrane</location>
        <topology evidence="1">Multi-pass membrane protein</topology>
    </subcellularLocation>
</comment>
<evidence type="ECO:0000256" key="7">
    <source>
        <dbReference type="ARBA" id="ARBA00022692"/>
    </source>
</evidence>
<organism evidence="14">
    <name type="scientific">Pectobacterium carotovorum</name>
    <name type="common">Erwinia carotovora</name>
    <dbReference type="NCBI Taxonomy" id="554"/>
    <lineage>
        <taxon>Bacteria</taxon>
        <taxon>Pseudomonadati</taxon>
        <taxon>Pseudomonadota</taxon>
        <taxon>Gammaproteobacteria</taxon>
        <taxon>Enterobacterales</taxon>
        <taxon>Pectobacteriaceae</taxon>
        <taxon>Pectobacterium</taxon>
    </lineage>
</organism>
<feature type="transmembrane region" description="Helical" evidence="13">
    <location>
        <begin position="222"/>
        <end position="240"/>
    </location>
</feature>
<dbReference type="PIRSF" id="PIRSF006446">
    <property type="entry name" value="Cyt_quinol_oxidase_1"/>
    <property type="match status" value="1"/>
</dbReference>
<evidence type="ECO:0000256" key="3">
    <source>
        <dbReference type="ARBA" id="ARBA00022448"/>
    </source>
</evidence>
<keyword evidence="14" id="KW-0614">Plasmid</keyword>
<evidence type="ECO:0000256" key="8">
    <source>
        <dbReference type="ARBA" id="ARBA00022723"/>
    </source>
</evidence>
<evidence type="ECO:0000313" key="14">
    <source>
        <dbReference type="EMBL" id="ALG88619.1"/>
    </source>
</evidence>
<evidence type="ECO:0000256" key="1">
    <source>
        <dbReference type="ARBA" id="ARBA00004429"/>
    </source>
</evidence>
<feature type="transmembrane region" description="Helical" evidence="13">
    <location>
        <begin position="186"/>
        <end position="210"/>
    </location>
</feature>
<feature type="transmembrane region" description="Helical" evidence="13">
    <location>
        <begin position="390"/>
        <end position="414"/>
    </location>
</feature>
<proteinExistence type="inferred from homology"/>
<evidence type="ECO:0000256" key="13">
    <source>
        <dbReference type="PIRNR" id="PIRNR006446"/>
    </source>
</evidence>
<dbReference type="Pfam" id="PF01654">
    <property type="entry name" value="Cyt_bd_oxida_I"/>
    <property type="match status" value="1"/>
</dbReference>
<feature type="transmembrane region" description="Helical" evidence="13">
    <location>
        <begin position="56"/>
        <end position="75"/>
    </location>
</feature>
<reference evidence="14" key="2">
    <citation type="submission" date="2015-07" db="EMBL/GenBank/DDBJ databases">
        <authorList>
            <person name="Welte C."/>
            <person name="de Graaf R."/>
            <person name="van den Bosch T.J.M."/>
            <person name="Op den Camp H."/>
            <person name="van Dam N."/>
            <person name="Jetten M."/>
        </authorList>
    </citation>
    <scope>NUCLEOTIDE SEQUENCE</scope>
    <source>
        <plasmid evidence="14">Drgb3</plasmid>
    </source>
</reference>
<evidence type="ECO:0000256" key="10">
    <source>
        <dbReference type="ARBA" id="ARBA00022989"/>
    </source>
</evidence>
<feature type="transmembrane region" description="Helical" evidence="13">
    <location>
        <begin position="473"/>
        <end position="496"/>
    </location>
</feature>
<keyword evidence="11 13" id="KW-0408">Iron</keyword>
<reference evidence="14" key="1">
    <citation type="journal article" date="2015" name="Environ. Microbiol.">
        <title>Plasmids from the gut microbiome of cabbage root fly larvae encode SaxA that catalyses the conversion of the plant toxin 2-phenylethyl isothiocyanate.</title>
        <authorList>
            <person name="Welte C.U."/>
            <person name="de Graaf R.M."/>
            <person name="van den Bosch T.J."/>
            <person name="Op den Camp H.J."/>
            <person name="van Dam N.M."/>
            <person name="Jetten M.S."/>
        </authorList>
    </citation>
    <scope>NUCLEOTIDE SEQUENCE</scope>
    <source>
        <plasmid evidence="14">Drgb3</plasmid>
    </source>
</reference>
<keyword evidence="4 13" id="KW-1003">Cell membrane</keyword>
<accession>A0A0N9NLZ4</accession>
<keyword evidence="8 13" id="KW-0479">Metal-binding</keyword>
<evidence type="ECO:0000256" key="12">
    <source>
        <dbReference type="ARBA" id="ARBA00023136"/>
    </source>
</evidence>
<evidence type="ECO:0000256" key="5">
    <source>
        <dbReference type="ARBA" id="ARBA00022519"/>
    </source>
</evidence>
<evidence type="ECO:0000256" key="6">
    <source>
        <dbReference type="ARBA" id="ARBA00022617"/>
    </source>
</evidence>
<sequence length="516" mass="57857">MFDFDIVSLSRFQFASSALFHFLFVPLTLGLSVMLAVMNTLYVITKKEIYKDLTKFWGKLFGINFALGVTTGLTFEFQFGTNWSYYSHYVGDIFGVPLAIEALLAFFIESTFVGLFFFGWDRLSKIQHMTVTWLVALGSNLSAMWILVANAWMQNPVGAEFDAKTMRMEMTSFTDVLFNPVAQVKFVHTVSAGYVTAAIFVLGISSWYLLKNRDVIFAKRSFVIAAAFGLMSCVSVILLGDESGYVIGDVQKVKLAAIEAEWDTVPAPAAFNLLTIPDQKNMTNHYAIKIPYAMGLIATRSLDKQVTGLKDLKAQHHQRIINGIKAWSLLEQIRSGDHSPALSYEFNLVKKDLGYGLLLKQYVTHPESATEADIAKATDASIPFVLPLYFAFRIMVASGMLMLCAVVLACISVLRNRVGESRRLNWILFCCIPLPWIACESGWFVAEYGRQPWAVGEMLPTALANSSLSANDLMFSIMLICGLYTLFFIAEMFLMIKFARRGPSSLHTGRYYFEKQ</sequence>
<dbReference type="PANTHER" id="PTHR30365">
    <property type="entry name" value="CYTOCHROME D UBIQUINOL OXIDASE"/>
    <property type="match status" value="1"/>
</dbReference>
<dbReference type="InterPro" id="IPR002585">
    <property type="entry name" value="Cyt-d_ubiquinol_oxidase_su_1"/>
</dbReference>
<feature type="transmembrane region" description="Helical" evidence="13">
    <location>
        <begin position="426"/>
        <end position="446"/>
    </location>
</feature>
<keyword evidence="12 13" id="KW-0472">Membrane</keyword>
<feature type="transmembrane region" description="Helical" evidence="13">
    <location>
        <begin position="20"/>
        <end position="44"/>
    </location>
</feature>
<dbReference type="GO" id="GO:0016682">
    <property type="term" value="F:oxidoreductase activity, acting on diphenols and related substances as donors, oxygen as acceptor"/>
    <property type="evidence" value="ECO:0007669"/>
    <property type="project" value="TreeGrafter"/>
</dbReference>
<keyword evidence="10 13" id="KW-1133">Transmembrane helix</keyword>
<dbReference type="GO" id="GO:0020037">
    <property type="term" value="F:heme binding"/>
    <property type="evidence" value="ECO:0007669"/>
    <property type="project" value="TreeGrafter"/>
</dbReference>
<keyword evidence="7 13" id="KW-0812">Transmembrane</keyword>
<feature type="transmembrane region" description="Helical" evidence="13">
    <location>
        <begin position="131"/>
        <end position="153"/>
    </location>
</feature>
<evidence type="ECO:0000256" key="9">
    <source>
        <dbReference type="ARBA" id="ARBA00022982"/>
    </source>
</evidence>
<dbReference type="GO" id="GO:0009055">
    <property type="term" value="F:electron transfer activity"/>
    <property type="evidence" value="ECO:0007669"/>
    <property type="project" value="UniProtKB-UniRule"/>
</dbReference>
<name>A0A0N9NLZ4_PECCA</name>
<dbReference type="RefSeq" id="WP_181375127.1">
    <property type="nucleotide sequence ID" value="NZ_KT351734.1"/>
</dbReference>
<dbReference type="GO" id="GO:0019646">
    <property type="term" value="P:aerobic electron transport chain"/>
    <property type="evidence" value="ECO:0007669"/>
    <property type="project" value="InterPro"/>
</dbReference>
<protein>
    <submittedName>
        <fullName evidence="14">Cytochrome d ubiquinol oxidase subunit 1</fullName>
    </submittedName>
</protein>
<keyword evidence="6 13" id="KW-0349">Heme</keyword>
<evidence type="ECO:0000256" key="2">
    <source>
        <dbReference type="ARBA" id="ARBA00009819"/>
    </source>
</evidence>
<keyword evidence="9 13" id="KW-0249">Electron transport</keyword>
<evidence type="ECO:0000256" key="11">
    <source>
        <dbReference type="ARBA" id="ARBA00023004"/>
    </source>
</evidence>
<comment type="similarity">
    <text evidence="2 13">Belongs to the cytochrome ubiquinol oxidase subunit 1 family.</text>
</comment>
<keyword evidence="5" id="KW-0997">Cell inner membrane</keyword>
<dbReference type="GO" id="GO:0005886">
    <property type="term" value="C:plasma membrane"/>
    <property type="evidence" value="ECO:0007669"/>
    <property type="project" value="UniProtKB-SubCell"/>
</dbReference>
<geneLocation type="plasmid" evidence="14">
    <name>Drgb3</name>
</geneLocation>
<dbReference type="GO" id="GO:0070069">
    <property type="term" value="C:cytochrome complex"/>
    <property type="evidence" value="ECO:0007669"/>
    <property type="project" value="UniProtKB-UniRule"/>
</dbReference>
<dbReference type="AlphaFoldDB" id="A0A0N9NLZ4"/>
<evidence type="ECO:0000256" key="4">
    <source>
        <dbReference type="ARBA" id="ARBA00022475"/>
    </source>
</evidence>
<dbReference type="GO" id="GO:0046872">
    <property type="term" value="F:metal ion binding"/>
    <property type="evidence" value="ECO:0007669"/>
    <property type="project" value="UniProtKB-UniRule"/>
</dbReference>
<dbReference type="EMBL" id="KT351734">
    <property type="protein sequence ID" value="ALG88619.1"/>
    <property type="molecule type" value="Genomic_DNA"/>
</dbReference>